<keyword evidence="3 8" id="KW-0812">Transmembrane</keyword>
<comment type="caution">
    <text evidence="11">The sequence shown here is derived from an EMBL/GenBank/DDBJ whole genome shotgun (WGS) entry which is preliminary data.</text>
</comment>
<keyword evidence="12" id="KW-1185">Reference proteome</keyword>
<evidence type="ECO:0000256" key="6">
    <source>
        <dbReference type="ARBA" id="ARBA00038076"/>
    </source>
</evidence>
<feature type="transmembrane region" description="Helical" evidence="8">
    <location>
        <begin position="170"/>
        <end position="192"/>
    </location>
</feature>
<feature type="transmembrane region" description="Helical" evidence="8">
    <location>
        <begin position="370"/>
        <end position="398"/>
    </location>
</feature>
<dbReference type="Pfam" id="PF12704">
    <property type="entry name" value="MacB_PCD"/>
    <property type="match status" value="1"/>
</dbReference>
<proteinExistence type="inferred from homology"/>
<comment type="similarity">
    <text evidence="6">Belongs to the ABC-4 integral membrane protein family.</text>
</comment>
<protein>
    <submittedName>
        <fullName evidence="11">ABC transporter permease</fullName>
    </submittedName>
</protein>
<comment type="subcellular location">
    <subcellularLocation>
        <location evidence="1">Cell membrane</location>
        <topology evidence="1">Multi-pass membrane protein</topology>
    </subcellularLocation>
</comment>
<reference evidence="11 12" key="1">
    <citation type="submission" date="2019-03" db="EMBL/GenBank/DDBJ databases">
        <title>Genomics of glacier-inhabiting Cryobacterium strains.</title>
        <authorList>
            <person name="Liu Q."/>
            <person name="Xin Y.-H."/>
        </authorList>
    </citation>
    <scope>NUCLEOTIDE SEQUENCE [LARGE SCALE GENOMIC DNA]</scope>
    <source>
        <strain evidence="11 12">MDB2-B</strain>
    </source>
</reference>
<feature type="domain" description="ABC3 transporter permease C-terminal" evidence="9">
    <location>
        <begin position="284"/>
        <end position="399"/>
    </location>
</feature>
<evidence type="ECO:0000313" key="11">
    <source>
        <dbReference type="EMBL" id="TFB87682.1"/>
    </source>
</evidence>
<evidence type="ECO:0000256" key="8">
    <source>
        <dbReference type="SAM" id="Phobius"/>
    </source>
</evidence>
<evidence type="ECO:0000259" key="9">
    <source>
        <dbReference type="Pfam" id="PF02687"/>
    </source>
</evidence>
<organism evidence="11 12">
    <name type="scientific">Cryobacterium algoricola</name>
    <dbReference type="NCBI Taxonomy" id="1259183"/>
    <lineage>
        <taxon>Bacteria</taxon>
        <taxon>Bacillati</taxon>
        <taxon>Actinomycetota</taxon>
        <taxon>Actinomycetes</taxon>
        <taxon>Micrococcales</taxon>
        <taxon>Microbacteriaceae</taxon>
        <taxon>Cryobacterium</taxon>
    </lineage>
</organism>
<evidence type="ECO:0000256" key="2">
    <source>
        <dbReference type="ARBA" id="ARBA00022475"/>
    </source>
</evidence>
<keyword evidence="5 8" id="KW-0472">Membrane</keyword>
<keyword evidence="4 8" id="KW-1133">Transmembrane helix</keyword>
<evidence type="ECO:0000259" key="10">
    <source>
        <dbReference type="Pfam" id="PF12704"/>
    </source>
</evidence>
<feature type="domain" description="MacB-like periplasmic core" evidence="10">
    <location>
        <begin position="27"/>
        <end position="205"/>
    </location>
</feature>
<evidence type="ECO:0000256" key="7">
    <source>
        <dbReference type="SAM" id="MobiDB-lite"/>
    </source>
</evidence>
<feature type="transmembrane region" description="Helical" evidence="8">
    <location>
        <begin position="279"/>
        <end position="304"/>
    </location>
</feature>
<keyword evidence="2" id="KW-1003">Cell membrane</keyword>
<evidence type="ECO:0000256" key="3">
    <source>
        <dbReference type="ARBA" id="ARBA00022692"/>
    </source>
</evidence>
<feature type="transmembrane region" description="Helical" evidence="8">
    <location>
        <begin position="324"/>
        <end position="350"/>
    </location>
</feature>
<evidence type="ECO:0000256" key="4">
    <source>
        <dbReference type="ARBA" id="ARBA00022989"/>
    </source>
</evidence>
<dbReference type="EMBL" id="SOFG01000011">
    <property type="protein sequence ID" value="TFB87682.1"/>
    <property type="molecule type" value="Genomic_DNA"/>
</dbReference>
<dbReference type="InterPro" id="IPR003838">
    <property type="entry name" value="ABC3_permease_C"/>
</dbReference>
<evidence type="ECO:0000256" key="1">
    <source>
        <dbReference type="ARBA" id="ARBA00004651"/>
    </source>
</evidence>
<dbReference type="InterPro" id="IPR050250">
    <property type="entry name" value="Macrolide_Exporter_MacB"/>
</dbReference>
<name>A0ABY2IDK2_9MICO</name>
<feature type="transmembrane region" description="Helical" evidence="8">
    <location>
        <begin position="25"/>
        <end position="50"/>
    </location>
</feature>
<feature type="region of interest" description="Disordered" evidence="7">
    <location>
        <begin position="60"/>
        <end position="79"/>
    </location>
</feature>
<dbReference type="Proteomes" id="UP000297608">
    <property type="component" value="Unassembled WGS sequence"/>
</dbReference>
<evidence type="ECO:0000313" key="12">
    <source>
        <dbReference type="Proteomes" id="UP000297608"/>
    </source>
</evidence>
<dbReference type="PANTHER" id="PTHR30572:SF4">
    <property type="entry name" value="ABC TRANSPORTER PERMEASE YTRF"/>
    <property type="match status" value="1"/>
</dbReference>
<dbReference type="InterPro" id="IPR025857">
    <property type="entry name" value="MacB_PCD"/>
</dbReference>
<gene>
    <name evidence="11" type="ORF">E3O44_06710</name>
</gene>
<accession>A0ABY2IDK2</accession>
<evidence type="ECO:0000256" key="5">
    <source>
        <dbReference type="ARBA" id="ARBA00023136"/>
    </source>
</evidence>
<dbReference type="PANTHER" id="PTHR30572">
    <property type="entry name" value="MEMBRANE COMPONENT OF TRANSPORTER-RELATED"/>
    <property type="match status" value="1"/>
</dbReference>
<dbReference type="Pfam" id="PF02687">
    <property type="entry name" value="FtsX"/>
    <property type="match status" value="1"/>
</dbReference>
<sequence>MTGLLAACVGSVIEAWTELRVHRTRVLLSLIGVAVAVCSLTSVVALGDIAQQATIESSERSNGRPAALSLSLQSQDDQPTDDALVQTAWTEALTRYDVTFASRIIPRQVDVQFVDGVAAVTSTMVDPAYGAMHRVSPEHGRWFTATDINRLAPAVIIDERLWARLGSPDLALNPTISLFGVNPVTAVVVGIVKSPPYNLEPTMFMLNAAYSRIESTLQAATVQPAHPAYELWVPPENAADLMTHLQSDFTATLGEGTIVSVNRQDYAAYGQDPNLSLKLLVSGVSVLLLLLGALGLLNISLVTIRQRIQEIGIRRSFGATAARVFFAVMMESVVATVAAGIVGVMLSMLLVKSPWATDLVSQGATDLPPFPLEAAVLGLGIATLVGALAGLLPALVAVRVKVIDAIRY</sequence>